<accession>A0A0K2RYF1</accession>
<dbReference type="RefSeq" id="WP_060824013.1">
    <property type="nucleotide sequence ID" value="NZ_AP014938.1"/>
</dbReference>
<dbReference type="InterPro" id="IPR000277">
    <property type="entry name" value="Cys/Met-Metab_PyrdxlP-dep_enz"/>
</dbReference>
<evidence type="ECO:0000256" key="7">
    <source>
        <dbReference type="PIRSR" id="PIRSR001434-2"/>
    </source>
</evidence>
<dbReference type="AlphaFoldDB" id="A0A0K2RYF1"/>
<evidence type="ECO:0000256" key="4">
    <source>
        <dbReference type="ARBA" id="ARBA00047199"/>
    </source>
</evidence>
<evidence type="ECO:0000313" key="9">
    <source>
        <dbReference type="EMBL" id="BAS19868.1"/>
    </source>
</evidence>
<organism evidence="9">
    <name type="scientific">Rothia mucilaginosa</name>
    <dbReference type="NCBI Taxonomy" id="43675"/>
    <lineage>
        <taxon>Bacteria</taxon>
        <taxon>Bacillati</taxon>
        <taxon>Actinomycetota</taxon>
        <taxon>Actinomycetes</taxon>
        <taxon>Micrococcales</taxon>
        <taxon>Micrococcaceae</taxon>
        <taxon>Rothia</taxon>
    </lineage>
</organism>
<dbReference type="Proteomes" id="UP000066203">
    <property type="component" value="Chromosome"/>
</dbReference>
<dbReference type="GO" id="GO:0030170">
    <property type="term" value="F:pyridoxal phosphate binding"/>
    <property type="evidence" value="ECO:0007669"/>
    <property type="project" value="InterPro"/>
</dbReference>
<dbReference type="GO" id="GO:0005737">
    <property type="term" value="C:cytoplasm"/>
    <property type="evidence" value="ECO:0007669"/>
    <property type="project" value="TreeGrafter"/>
</dbReference>
<dbReference type="PIRSF" id="PIRSF001434">
    <property type="entry name" value="CGS"/>
    <property type="match status" value="1"/>
</dbReference>
<dbReference type="PANTHER" id="PTHR11808">
    <property type="entry name" value="TRANS-SULFURATION ENZYME FAMILY MEMBER"/>
    <property type="match status" value="1"/>
</dbReference>
<evidence type="ECO:0000256" key="3">
    <source>
        <dbReference type="ARBA" id="ARBA00047175"/>
    </source>
</evidence>
<dbReference type="Gene3D" id="3.90.1150.10">
    <property type="entry name" value="Aspartate Aminotransferase, domain 1"/>
    <property type="match status" value="1"/>
</dbReference>
<dbReference type="InterPro" id="IPR015424">
    <property type="entry name" value="PyrdxlP-dep_Trfase"/>
</dbReference>
<evidence type="ECO:0000313" key="10">
    <source>
        <dbReference type="Proteomes" id="UP000066203"/>
    </source>
</evidence>
<protein>
    <recommendedName>
        <fullName evidence="3">homocysteine desulfhydrase</fullName>
        <ecNumber evidence="3">4.4.1.2</ecNumber>
    </recommendedName>
    <alternativeName>
        <fullName evidence="4">Homocysteine desulfhydrase</fullName>
    </alternativeName>
</protein>
<dbReference type="InterPro" id="IPR015421">
    <property type="entry name" value="PyrdxlP-dep_Trfase_major"/>
</dbReference>
<dbReference type="EMBL" id="AP014938">
    <property type="protein sequence ID" value="BAS19868.1"/>
    <property type="molecule type" value="Genomic_DNA"/>
</dbReference>
<dbReference type="CDD" id="cd00614">
    <property type="entry name" value="CGS_like"/>
    <property type="match status" value="1"/>
</dbReference>
<sequence length="386" mass="41410">MSQQNQLEPTGFTTRTIHAVHDSRYDASVPPVYLASTFGTAGEDTTYMYQRGANPTRDDLQATLAALEGAAHAYAYPSGMAATAAALGILEAGDTLLLGMPSYGGTYRFATTELPKRAVKTRFISDFTTLSDEDFTPDVKAVFLETPTNPTLQVTDIAAIAELAHRHGALLIVDNTFMTPYLQRPLELGADITVQSATKFLAGHADLLAGVAATNDPDLAVLLHRGQLVSGALLPPIDSYRLLQDVKTLALRLERQQQNARKLIEFLSERPEVEKIFYPGSSSEAQAEIQSRQARGIGSVFSLLLAEGGDAQAFARALPIFVNAVSLGGIESLVSLPAHTTHGAYAQEHRDEFGVDDRLVRLAIGIEDVQDLTAALEIGLKAAFAG</sequence>
<comment type="cofactor">
    <cofactor evidence="1 8">
        <name>pyridoxal 5'-phosphate</name>
        <dbReference type="ChEBI" id="CHEBI:597326"/>
    </cofactor>
</comment>
<reference evidence="10" key="1">
    <citation type="submission" date="2015-08" db="EMBL/GenBank/DDBJ databases">
        <title>Complete genome sequence of Rothia mucilaginosa strain NUM-Rm6536.</title>
        <authorList>
            <person name="Nambu T."/>
        </authorList>
    </citation>
    <scope>NUCLEOTIDE SEQUENCE [LARGE SCALE GENOMIC DNA]</scope>
    <source>
        <strain evidence="10">NUM-Rm6536</strain>
    </source>
</reference>
<evidence type="ECO:0000256" key="2">
    <source>
        <dbReference type="ARBA" id="ARBA00022898"/>
    </source>
</evidence>
<keyword evidence="2 7" id="KW-0663">Pyridoxal phosphate</keyword>
<dbReference type="EC" id="4.4.1.2" evidence="3"/>
<name>A0A0K2RYF1_9MICC</name>
<evidence type="ECO:0000256" key="8">
    <source>
        <dbReference type="RuleBase" id="RU362118"/>
    </source>
</evidence>
<dbReference type="Pfam" id="PF01053">
    <property type="entry name" value="Cys_Met_Meta_PP"/>
    <property type="match status" value="1"/>
</dbReference>
<comment type="similarity">
    <text evidence="8">Belongs to the trans-sulfuration enzymes family.</text>
</comment>
<gene>
    <name evidence="9" type="ORF">RM6536_0621</name>
</gene>
<feature type="modified residue" description="N6-(pyridoxal phosphate)lysine" evidence="7">
    <location>
        <position position="199"/>
    </location>
</feature>
<comment type="catalytic activity">
    <reaction evidence="5">
        <text>L-homocysteine + H2O = 2-oxobutanoate + hydrogen sulfide + NH4(+) + H(+)</text>
        <dbReference type="Rhea" id="RHEA:14501"/>
        <dbReference type="ChEBI" id="CHEBI:15377"/>
        <dbReference type="ChEBI" id="CHEBI:15378"/>
        <dbReference type="ChEBI" id="CHEBI:16763"/>
        <dbReference type="ChEBI" id="CHEBI:28938"/>
        <dbReference type="ChEBI" id="CHEBI:29919"/>
        <dbReference type="ChEBI" id="CHEBI:58199"/>
        <dbReference type="EC" id="4.4.1.2"/>
    </reaction>
    <physiologicalReaction direction="left-to-right" evidence="5">
        <dbReference type="Rhea" id="RHEA:14502"/>
    </physiologicalReaction>
</comment>
<proteinExistence type="inferred from homology"/>
<dbReference type="Gene3D" id="3.40.640.10">
    <property type="entry name" value="Type I PLP-dependent aspartate aminotransferase-like (Major domain)"/>
    <property type="match status" value="1"/>
</dbReference>
<evidence type="ECO:0000256" key="5">
    <source>
        <dbReference type="ARBA" id="ARBA00048780"/>
    </source>
</evidence>
<evidence type="ECO:0000256" key="1">
    <source>
        <dbReference type="ARBA" id="ARBA00001933"/>
    </source>
</evidence>
<comment type="catalytic activity">
    <reaction evidence="6">
        <text>L-methionine + H2O = methanethiol + 2-oxobutanoate + NH4(+)</text>
        <dbReference type="Rhea" id="RHEA:23800"/>
        <dbReference type="ChEBI" id="CHEBI:15377"/>
        <dbReference type="ChEBI" id="CHEBI:16007"/>
        <dbReference type="ChEBI" id="CHEBI:16763"/>
        <dbReference type="ChEBI" id="CHEBI:28938"/>
        <dbReference type="ChEBI" id="CHEBI:57844"/>
        <dbReference type="EC" id="4.4.1.11"/>
    </reaction>
    <physiologicalReaction direction="left-to-right" evidence="6">
        <dbReference type="Rhea" id="RHEA:23801"/>
    </physiologicalReaction>
</comment>
<dbReference type="SUPFAM" id="SSF53383">
    <property type="entry name" value="PLP-dependent transferases"/>
    <property type="match status" value="1"/>
</dbReference>
<dbReference type="InterPro" id="IPR015422">
    <property type="entry name" value="PyrdxlP-dep_Trfase_small"/>
</dbReference>
<evidence type="ECO:0000256" key="6">
    <source>
        <dbReference type="ARBA" id="ARBA00052699"/>
    </source>
</evidence>
<dbReference type="GO" id="GO:0019346">
    <property type="term" value="P:transsulfuration"/>
    <property type="evidence" value="ECO:0007669"/>
    <property type="project" value="InterPro"/>
</dbReference>
<dbReference type="GO" id="GO:0047982">
    <property type="term" value="F:homocysteine desulfhydrase activity"/>
    <property type="evidence" value="ECO:0007669"/>
    <property type="project" value="UniProtKB-EC"/>
</dbReference>
<keyword evidence="9" id="KW-0456">Lyase</keyword>
<dbReference type="FunFam" id="3.40.640.10:FF:000046">
    <property type="entry name" value="Cystathionine gamma-lyase"/>
    <property type="match status" value="1"/>
</dbReference>
<dbReference type="GO" id="GO:0018826">
    <property type="term" value="F:methionine gamma-lyase activity"/>
    <property type="evidence" value="ECO:0007669"/>
    <property type="project" value="UniProtKB-EC"/>
</dbReference>
<dbReference type="PATRIC" id="fig|43675.28.peg.630"/>